<dbReference type="RefSeq" id="WP_159366053.1">
    <property type="nucleotide sequence ID" value="NZ_CP047218.1"/>
</dbReference>
<name>A0A6P1GEM1_SPHYA</name>
<protein>
    <recommendedName>
        <fullName evidence="3">Phage protein</fullName>
    </recommendedName>
</protein>
<proteinExistence type="predicted"/>
<evidence type="ECO:0008006" key="3">
    <source>
        <dbReference type="Google" id="ProtNLM"/>
    </source>
</evidence>
<dbReference type="AlphaFoldDB" id="A0A6P1GEM1"/>
<dbReference type="Proteomes" id="UP000464086">
    <property type="component" value="Chromosome"/>
</dbReference>
<reference evidence="1 2" key="1">
    <citation type="submission" date="2019-12" db="EMBL/GenBank/DDBJ databases">
        <title>Functional and genomic insights into the Sphingobium yanoikuyae YC-JY1, a bacterium efficiently degrading bisphenol A.</title>
        <authorList>
            <person name="Jia Y."/>
            <person name="Li X."/>
            <person name="Wang J."/>
            <person name="Eltoukhy A."/>
            <person name="Lamraoui I."/>
            <person name="Yan Y."/>
        </authorList>
    </citation>
    <scope>NUCLEOTIDE SEQUENCE [LARGE SCALE GENOMIC DNA]</scope>
    <source>
        <strain evidence="1 2">YC-JY1</strain>
    </source>
</reference>
<gene>
    <name evidence="1" type="ORF">GS397_07055</name>
</gene>
<sequence length="114" mass="12663">MTFYEEMAELAVEMLNEFGAAATLSRETVSFDKKTNRRIAVTVDPVTTMAVMDELEVLDENTGRHVVRTVAYLLAKPATGDILMMGDRKWTIGKVTTVQPTNLAIIHFAEVENA</sequence>
<organism evidence="1 2">
    <name type="scientific">Sphingobium yanoikuyae</name>
    <name type="common">Sphingomonas yanoikuyae</name>
    <dbReference type="NCBI Taxonomy" id="13690"/>
    <lineage>
        <taxon>Bacteria</taxon>
        <taxon>Pseudomonadati</taxon>
        <taxon>Pseudomonadota</taxon>
        <taxon>Alphaproteobacteria</taxon>
        <taxon>Sphingomonadales</taxon>
        <taxon>Sphingomonadaceae</taxon>
        <taxon>Sphingobium</taxon>
    </lineage>
</organism>
<evidence type="ECO:0000313" key="1">
    <source>
        <dbReference type="EMBL" id="QHD66828.1"/>
    </source>
</evidence>
<accession>A0A6P1GEM1</accession>
<dbReference type="EMBL" id="CP047218">
    <property type="protein sequence ID" value="QHD66828.1"/>
    <property type="molecule type" value="Genomic_DNA"/>
</dbReference>
<evidence type="ECO:0000313" key="2">
    <source>
        <dbReference type="Proteomes" id="UP000464086"/>
    </source>
</evidence>